<proteinExistence type="predicted"/>
<keyword evidence="2" id="KW-0677">Repeat</keyword>
<organism evidence="7 8">
    <name type="scientific">Pelovirga terrestris</name>
    <dbReference type="NCBI Taxonomy" id="2771352"/>
    <lineage>
        <taxon>Bacteria</taxon>
        <taxon>Pseudomonadati</taxon>
        <taxon>Thermodesulfobacteriota</taxon>
        <taxon>Desulfuromonadia</taxon>
        <taxon>Geobacterales</taxon>
        <taxon>Geobacteraceae</taxon>
        <taxon>Pelovirga</taxon>
    </lineage>
</organism>
<keyword evidence="3 4" id="KW-0802">TPR repeat</keyword>
<evidence type="ECO:0000256" key="1">
    <source>
        <dbReference type="ARBA" id="ARBA00022723"/>
    </source>
</evidence>
<name>A0A8J6ULH9_9BACT</name>
<dbReference type="GO" id="GO:0046872">
    <property type="term" value="F:metal ion binding"/>
    <property type="evidence" value="ECO:0007669"/>
    <property type="project" value="UniProtKB-KW"/>
</dbReference>
<dbReference type="Gene3D" id="1.25.40.10">
    <property type="entry name" value="Tetratricopeptide repeat domain"/>
    <property type="match status" value="2"/>
</dbReference>
<feature type="repeat" description="TPR" evidence="4">
    <location>
        <begin position="154"/>
        <end position="187"/>
    </location>
</feature>
<evidence type="ECO:0000313" key="7">
    <source>
        <dbReference type="EMBL" id="MBD1401177.1"/>
    </source>
</evidence>
<feature type="domain" description="LapB rubredoxin metal binding" evidence="6">
    <location>
        <begin position="404"/>
        <end position="429"/>
    </location>
</feature>
<comment type="caution">
    <text evidence="7">The sequence shown here is derived from an EMBL/GenBank/DDBJ whole genome shotgun (WGS) entry which is preliminary data.</text>
</comment>
<evidence type="ECO:0000256" key="4">
    <source>
        <dbReference type="PROSITE-ProRule" id="PRU00339"/>
    </source>
</evidence>
<dbReference type="InterPro" id="IPR051012">
    <property type="entry name" value="CellSynth/LPSAsmb/PSIAsmb"/>
</dbReference>
<feature type="transmembrane region" description="Helical" evidence="5">
    <location>
        <begin position="5"/>
        <end position="24"/>
    </location>
</feature>
<dbReference type="Proteomes" id="UP000632828">
    <property type="component" value="Unassembled WGS sequence"/>
</dbReference>
<evidence type="ECO:0000313" key="8">
    <source>
        <dbReference type="Proteomes" id="UP000632828"/>
    </source>
</evidence>
<dbReference type="AlphaFoldDB" id="A0A8J6ULH9"/>
<keyword evidence="5" id="KW-0472">Membrane</keyword>
<keyword evidence="1" id="KW-0479">Metal-binding</keyword>
<sequence length="457" mass="51660">MILVAFFVLLFIVFALGFLYFWGINPGDITVYLTSDTSYTVPGAIMLMAVLLIGLLIGNLVHIASAFLLSFKGWKKGRDLRRGEEISTIYRSGVGRLLSGDLKKARTLLKKALDRDPRRVDSHLALASVALQEGNTQEGIDLLQKARKLDPKGIEVLFKLATTYEDQEQHPEAMAIYKELLASDADNRKAMRALRDIMSKLGQWDDALGLQKRILKATSAGPKVELEKQTMLQLRYEVARQALEQGELDQAIDTCRDIIKQDAACTPARVTLGDAYRQADRIADAVKVYQEGYRALQKSVFLARLEDLYINAEDPAALLAFYRSQMERDPQDLLLKLYLGRLCLRLEMVDEAMQHLTDVEATGIDFTKLHLLLAEGQRRRNRIDEAITEYQKALKIDSHLLLGFVCDACGAFFSEWHSRCPQCKSWDTLILPERKQIQEARIADYPQMIPHGAREAV</sequence>
<feature type="transmembrane region" description="Helical" evidence="5">
    <location>
        <begin position="44"/>
        <end position="71"/>
    </location>
</feature>
<feature type="repeat" description="TPR" evidence="4">
    <location>
        <begin position="367"/>
        <end position="400"/>
    </location>
</feature>
<dbReference type="InterPro" id="IPR019734">
    <property type="entry name" value="TPR_rpt"/>
</dbReference>
<protein>
    <submittedName>
        <fullName evidence="7">Tetratricopeptide repeat protein</fullName>
    </submittedName>
</protein>
<dbReference type="EMBL" id="JACWUN010000012">
    <property type="protein sequence ID" value="MBD1401177.1"/>
    <property type="molecule type" value="Genomic_DNA"/>
</dbReference>
<evidence type="ECO:0000256" key="3">
    <source>
        <dbReference type="ARBA" id="ARBA00022803"/>
    </source>
</evidence>
<evidence type="ECO:0000259" key="6">
    <source>
        <dbReference type="Pfam" id="PF18073"/>
    </source>
</evidence>
<evidence type="ECO:0000256" key="5">
    <source>
        <dbReference type="SAM" id="Phobius"/>
    </source>
</evidence>
<gene>
    <name evidence="7" type="ORF">ICT70_10875</name>
</gene>
<dbReference type="Pfam" id="PF14559">
    <property type="entry name" value="TPR_19"/>
    <property type="match status" value="2"/>
</dbReference>
<feature type="repeat" description="TPR" evidence="4">
    <location>
        <begin position="120"/>
        <end position="153"/>
    </location>
</feature>
<dbReference type="Pfam" id="PF18073">
    <property type="entry name" value="Zn_ribbon_LapB"/>
    <property type="match status" value="1"/>
</dbReference>
<dbReference type="RefSeq" id="WP_191156506.1">
    <property type="nucleotide sequence ID" value="NZ_JACWUN010000012.1"/>
</dbReference>
<accession>A0A8J6ULH9</accession>
<dbReference type="PROSITE" id="PS50005">
    <property type="entry name" value="TPR"/>
    <property type="match status" value="3"/>
</dbReference>
<evidence type="ECO:0000256" key="2">
    <source>
        <dbReference type="ARBA" id="ARBA00022737"/>
    </source>
</evidence>
<keyword evidence="5" id="KW-0812">Transmembrane</keyword>
<reference evidence="7" key="1">
    <citation type="submission" date="2020-09" db="EMBL/GenBank/DDBJ databases">
        <title>Pelobacter alkaliphilus sp. nov., a novel anaerobic arsenate-reducing bacterium from terrestrial mud volcano.</title>
        <authorList>
            <person name="Khomyakova M.A."/>
            <person name="Merkel A.Y."/>
            <person name="Slobodkin A.I."/>
        </authorList>
    </citation>
    <scope>NUCLEOTIDE SEQUENCE</scope>
    <source>
        <strain evidence="7">M08fum</strain>
    </source>
</reference>
<keyword evidence="5" id="KW-1133">Transmembrane helix</keyword>
<dbReference type="InterPro" id="IPR011990">
    <property type="entry name" value="TPR-like_helical_dom_sf"/>
</dbReference>
<dbReference type="SUPFAM" id="SSF48452">
    <property type="entry name" value="TPR-like"/>
    <property type="match status" value="2"/>
</dbReference>
<dbReference type="PANTHER" id="PTHR45586:SF1">
    <property type="entry name" value="LIPOPOLYSACCHARIDE ASSEMBLY PROTEIN B"/>
    <property type="match status" value="1"/>
</dbReference>
<dbReference type="SMART" id="SM00028">
    <property type="entry name" value="TPR"/>
    <property type="match status" value="6"/>
</dbReference>
<keyword evidence="8" id="KW-1185">Reference proteome</keyword>
<dbReference type="PANTHER" id="PTHR45586">
    <property type="entry name" value="TPR REPEAT-CONTAINING PROTEIN PA4667"/>
    <property type="match status" value="1"/>
</dbReference>
<dbReference type="InterPro" id="IPR041166">
    <property type="entry name" value="Rubredoxin_2"/>
</dbReference>